<proteinExistence type="predicted"/>
<dbReference type="KEGG" id="svp:Pan189_39590"/>
<keyword evidence="2" id="KW-1185">Reference proteome</keyword>
<organism evidence="1 2">
    <name type="scientific">Stratiformator vulcanicus</name>
    <dbReference type="NCBI Taxonomy" id="2527980"/>
    <lineage>
        <taxon>Bacteria</taxon>
        <taxon>Pseudomonadati</taxon>
        <taxon>Planctomycetota</taxon>
        <taxon>Planctomycetia</taxon>
        <taxon>Planctomycetales</taxon>
        <taxon>Planctomycetaceae</taxon>
        <taxon>Stratiformator</taxon>
    </lineage>
</organism>
<accession>A0A517R6P5</accession>
<reference evidence="1 2" key="1">
    <citation type="submission" date="2019-02" db="EMBL/GenBank/DDBJ databases">
        <title>Deep-cultivation of Planctomycetes and their phenomic and genomic characterization uncovers novel biology.</title>
        <authorList>
            <person name="Wiegand S."/>
            <person name="Jogler M."/>
            <person name="Boedeker C."/>
            <person name="Pinto D."/>
            <person name="Vollmers J."/>
            <person name="Rivas-Marin E."/>
            <person name="Kohn T."/>
            <person name="Peeters S.H."/>
            <person name="Heuer A."/>
            <person name="Rast P."/>
            <person name="Oberbeckmann S."/>
            <person name="Bunk B."/>
            <person name="Jeske O."/>
            <person name="Meyerdierks A."/>
            <person name="Storesund J.E."/>
            <person name="Kallscheuer N."/>
            <person name="Luecker S."/>
            <person name="Lage O.M."/>
            <person name="Pohl T."/>
            <person name="Merkel B.J."/>
            <person name="Hornburger P."/>
            <person name="Mueller R.-W."/>
            <person name="Bruemmer F."/>
            <person name="Labrenz M."/>
            <person name="Spormann A.M."/>
            <person name="Op den Camp H."/>
            <person name="Overmann J."/>
            <person name="Amann R."/>
            <person name="Jetten M.S.M."/>
            <person name="Mascher T."/>
            <person name="Medema M.H."/>
            <person name="Devos D.P."/>
            <person name="Kaster A.-K."/>
            <person name="Ovreas L."/>
            <person name="Rohde M."/>
            <person name="Galperin M.Y."/>
            <person name="Jogler C."/>
        </authorList>
    </citation>
    <scope>NUCLEOTIDE SEQUENCE [LARGE SCALE GENOMIC DNA]</scope>
    <source>
        <strain evidence="1 2">Pan189</strain>
    </source>
</reference>
<sequence>MPDQVLIRYGKVPEVAKFAVPAGLAFERDEALVVRGPTGAVLGEPLEPRAAGTDEEEVDEKSFHVLRLADETDRERATALRMQCEAEFVDWLQRIEDWNLELDLIDIDRTLDGEKLILYVLGDRGNDTTKLALMAATKGFGVIEVQPVSAEGPIPLQSGGGCGNCKKH</sequence>
<evidence type="ECO:0000313" key="1">
    <source>
        <dbReference type="EMBL" id="QDT39550.1"/>
    </source>
</evidence>
<gene>
    <name evidence="1" type="ORF">Pan189_39590</name>
</gene>
<dbReference type="EMBL" id="CP036268">
    <property type="protein sequence ID" value="QDT39550.1"/>
    <property type="molecule type" value="Genomic_DNA"/>
</dbReference>
<dbReference type="RefSeq" id="WP_145365682.1">
    <property type="nucleotide sequence ID" value="NZ_CP036268.1"/>
</dbReference>
<dbReference type="Proteomes" id="UP000317318">
    <property type="component" value="Chromosome"/>
</dbReference>
<protein>
    <submittedName>
        <fullName evidence="1">Uncharacterized protein</fullName>
    </submittedName>
</protein>
<evidence type="ECO:0000313" key="2">
    <source>
        <dbReference type="Proteomes" id="UP000317318"/>
    </source>
</evidence>
<name>A0A517R6P5_9PLAN</name>
<dbReference type="OrthoDB" id="215261at2"/>
<dbReference type="AlphaFoldDB" id="A0A517R6P5"/>